<evidence type="ECO:0000256" key="1">
    <source>
        <dbReference type="SAM" id="Phobius"/>
    </source>
</evidence>
<feature type="transmembrane region" description="Helical" evidence="1">
    <location>
        <begin position="18"/>
        <end position="35"/>
    </location>
</feature>
<evidence type="ECO:0000313" key="2">
    <source>
        <dbReference type="EMBL" id="KMQ60153.1"/>
    </source>
</evidence>
<protein>
    <submittedName>
        <fullName evidence="2">Uncharacterized protein</fullName>
    </submittedName>
</protein>
<name>A0A0J7I161_9FLAO</name>
<keyword evidence="1" id="KW-0812">Transmembrane</keyword>
<dbReference type="STRING" id="558151.ACM46_18130"/>
<dbReference type="PATRIC" id="fig|558151.6.peg.3831"/>
<keyword evidence="3" id="KW-1185">Reference proteome</keyword>
<keyword evidence="1" id="KW-1133">Transmembrane helix</keyword>
<comment type="caution">
    <text evidence="2">The sequence shown here is derived from an EMBL/GenBank/DDBJ whole genome shotgun (WGS) entry which is preliminary data.</text>
</comment>
<dbReference type="Proteomes" id="UP000036261">
    <property type="component" value="Unassembled WGS sequence"/>
</dbReference>
<gene>
    <name evidence="2" type="ORF">ACM46_18130</name>
</gene>
<proteinExistence type="predicted"/>
<organism evidence="2 3">
    <name type="scientific">Chryseobacterium angstadtii</name>
    <dbReference type="NCBI Taxonomy" id="558151"/>
    <lineage>
        <taxon>Bacteria</taxon>
        <taxon>Pseudomonadati</taxon>
        <taxon>Bacteroidota</taxon>
        <taxon>Flavobacteriia</taxon>
        <taxon>Flavobacteriales</taxon>
        <taxon>Weeksellaceae</taxon>
        <taxon>Chryseobacterium group</taxon>
        <taxon>Chryseobacterium</taxon>
    </lineage>
</organism>
<accession>A0A0J7I161</accession>
<sequence>MVYHYNELIIFYMKRNTIYTAIYTAILLVALPALVKVKGQVGINTTNPRGTLHIDGGKNNSLTGAPTDVQSTDDFIVLPTGSVGIGTASPKGKLDLNTTQSGFVFPRLTTSERDNNISPGFRPASTMIYNTTLDRLQYNSGTDAVPFWSTLESPPDTFNTTVRYTKDRTILQDISTAGVNITYQLVTFNNIPNGYITKTNNDIINLAQGKTYRIIANMGRMGQVSVPDSDFYASCSLMKIENSNSQVVSKVDILPPNSTRPDAMYWSDNNVMVNYITTTSFPVQIYVKCNRIGGSDTRPPVQLPVNNGIPPYIEFTILN</sequence>
<reference evidence="2 3" key="1">
    <citation type="journal article" date="2013" name="Int. J. Syst. Evol. Microbiol.">
        <title>Chryseobacterium angstadtii sp. nov., isolated from a newt tank.</title>
        <authorList>
            <person name="Kirk K.E."/>
            <person name="Hoffman J.A."/>
            <person name="Smith K.A."/>
            <person name="Strahan B.L."/>
            <person name="Failor K.C."/>
            <person name="Krebs J.E."/>
            <person name="Gale A.N."/>
            <person name="Do T.D."/>
            <person name="Sontag T.C."/>
            <person name="Batties A.M."/>
            <person name="Mistiszyn K."/>
            <person name="Newman J.D."/>
        </authorList>
    </citation>
    <scope>NUCLEOTIDE SEQUENCE [LARGE SCALE GENOMIC DNA]</scope>
    <source>
        <strain evidence="2 3">KM</strain>
    </source>
</reference>
<dbReference type="AlphaFoldDB" id="A0A0J7I161"/>
<evidence type="ECO:0000313" key="3">
    <source>
        <dbReference type="Proteomes" id="UP000036261"/>
    </source>
</evidence>
<dbReference type="EMBL" id="LFND01000006">
    <property type="protein sequence ID" value="KMQ60153.1"/>
    <property type="molecule type" value="Genomic_DNA"/>
</dbReference>
<keyword evidence="1" id="KW-0472">Membrane</keyword>